<dbReference type="PANTHER" id="PTHR43280:SF32">
    <property type="entry name" value="TRANSCRIPTIONAL REGULATORY PROTEIN"/>
    <property type="match status" value="1"/>
</dbReference>
<dbReference type="InterPro" id="IPR037923">
    <property type="entry name" value="HTH-like"/>
</dbReference>
<dbReference type="KEGG" id="arac:E0W69_012200"/>
<dbReference type="OrthoDB" id="2585681at2"/>
<evidence type="ECO:0000256" key="1">
    <source>
        <dbReference type="ARBA" id="ARBA00023015"/>
    </source>
</evidence>
<keyword evidence="2" id="KW-0238">DNA-binding</keyword>
<sequence>MINDMDKQINTLHIEQFNELTHNQSFYVSTLTDHLNNHHHRIERPHKHDFNLVVLFTQGSGIHEVDFKSYNVQAGSLFYLYPGQVHAWRLSEDIKGYIFFHSGIFTSELERRGLDFFSYASSLNRAQPNVDMAEESNILIPYFEKLLLENSANKYGKNTYLLAIVTSMYIEIYRKSLHVIQENTADAKSYLNYFNQFNQLLEENFKKEKSPSLYAQNLHISPKHLNRILQSVIGKSTNDIILDRVILEAQRMLIYENRSKSEIANELGYDDYAYFSHIFKSRTQISPSEFVKNIGNRYN</sequence>
<dbReference type="SMART" id="SM00342">
    <property type="entry name" value="HTH_ARAC"/>
    <property type="match status" value="1"/>
</dbReference>
<dbReference type="Pfam" id="PF12833">
    <property type="entry name" value="HTH_18"/>
    <property type="match status" value="1"/>
</dbReference>
<dbReference type="GO" id="GO:0003700">
    <property type="term" value="F:DNA-binding transcription factor activity"/>
    <property type="evidence" value="ECO:0007669"/>
    <property type="project" value="InterPro"/>
</dbReference>
<dbReference type="SUPFAM" id="SSF46689">
    <property type="entry name" value="Homeodomain-like"/>
    <property type="match status" value="1"/>
</dbReference>
<dbReference type="PANTHER" id="PTHR43280">
    <property type="entry name" value="ARAC-FAMILY TRANSCRIPTIONAL REGULATOR"/>
    <property type="match status" value="1"/>
</dbReference>
<keyword evidence="1" id="KW-0805">Transcription regulation</keyword>
<dbReference type="GO" id="GO:0043565">
    <property type="term" value="F:sequence-specific DNA binding"/>
    <property type="evidence" value="ECO:0007669"/>
    <property type="project" value="InterPro"/>
</dbReference>
<dbReference type="Proteomes" id="UP000292424">
    <property type="component" value="Chromosome"/>
</dbReference>
<feature type="domain" description="HTH araC/xylS-type" evidence="4">
    <location>
        <begin position="195"/>
        <end position="293"/>
    </location>
</feature>
<evidence type="ECO:0000256" key="2">
    <source>
        <dbReference type="ARBA" id="ARBA00023125"/>
    </source>
</evidence>
<reference evidence="5 6" key="1">
    <citation type="submission" date="2019-09" db="EMBL/GenBank/DDBJ databases">
        <title>Complete genome sequence of Arachidicoccus sp. B3-10 isolated from apple orchard soil.</title>
        <authorList>
            <person name="Kim H.S."/>
            <person name="Han K.-I."/>
            <person name="Suh M.K."/>
            <person name="Lee K.C."/>
            <person name="Eom M.K."/>
            <person name="Kim J.-S."/>
            <person name="Kang S.W."/>
            <person name="Sin Y."/>
            <person name="Lee J.-S."/>
        </authorList>
    </citation>
    <scope>NUCLEOTIDE SEQUENCE [LARGE SCALE GENOMIC DNA]</scope>
    <source>
        <strain evidence="5 6">B3-10</strain>
    </source>
</reference>
<dbReference type="InterPro" id="IPR009057">
    <property type="entry name" value="Homeodomain-like_sf"/>
</dbReference>
<dbReference type="Pfam" id="PF02311">
    <property type="entry name" value="AraC_binding"/>
    <property type="match status" value="1"/>
</dbReference>
<name>A0A5P2GCS9_9BACT</name>
<proteinExistence type="predicted"/>
<dbReference type="Gene3D" id="2.60.120.10">
    <property type="entry name" value="Jelly Rolls"/>
    <property type="match status" value="1"/>
</dbReference>
<dbReference type="PROSITE" id="PS01124">
    <property type="entry name" value="HTH_ARAC_FAMILY_2"/>
    <property type="match status" value="1"/>
</dbReference>
<protein>
    <submittedName>
        <fullName evidence="5">Helix-turn-helix domain-containing protein</fullName>
    </submittedName>
</protein>
<gene>
    <name evidence="5" type="ORF">E0W69_012200</name>
</gene>
<dbReference type="Gene3D" id="1.10.10.60">
    <property type="entry name" value="Homeodomain-like"/>
    <property type="match status" value="1"/>
</dbReference>
<dbReference type="AlphaFoldDB" id="A0A5P2GCS9"/>
<evidence type="ECO:0000313" key="5">
    <source>
        <dbReference type="EMBL" id="QES89391.1"/>
    </source>
</evidence>
<organism evidence="5 6">
    <name type="scientific">Rhizosphaericola mali</name>
    <dbReference type="NCBI Taxonomy" id="2545455"/>
    <lineage>
        <taxon>Bacteria</taxon>
        <taxon>Pseudomonadati</taxon>
        <taxon>Bacteroidota</taxon>
        <taxon>Chitinophagia</taxon>
        <taxon>Chitinophagales</taxon>
        <taxon>Chitinophagaceae</taxon>
        <taxon>Rhizosphaericola</taxon>
    </lineage>
</organism>
<dbReference type="InterPro" id="IPR014710">
    <property type="entry name" value="RmlC-like_jellyroll"/>
</dbReference>
<keyword evidence="6" id="KW-1185">Reference proteome</keyword>
<dbReference type="SUPFAM" id="SSF51215">
    <property type="entry name" value="Regulatory protein AraC"/>
    <property type="match status" value="1"/>
</dbReference>
<dbReference type="InterPro" id="IPR018060">
    <property type="entry name" value="HTH_AraC"/>
</dbReference>
<evidence type="ECO:0000256" key="3">
    <source>
        <dbReference type="ARBA" id="ARBA00023163"/>
    </source>
</evidence>
<dbReference type="InterPro" id="IPR003313">
    <property type="entry name" value="AraC-bd"/>
</dbReference>
<keyword evidence="3" id="KW-0804">Transcription</keyword>
<evidence type="ECO:0000259" key="4">
    <source>
        <dbReference type="PROSITE" id="PS01124"/>
    </source>
</evidence>
<evidence type="ECO:0000313" key="6">
    <source>
        <dbReference type="Proteomes" id="UP000292424"/>
    </source>
</evidence>
<accession>A0A5P2GCS9</accession>
<dbReference type="EMBL" id="CP044016">
    <property type="protein sequence ID" value="QES89391.1"/>
    <property type="molecule type" value="Genomic_DNA"/>
</dbReference>